<keyword evidence="3" id="KW-0378">Hydrolase</keyword>
<keyword evidence="4" id="KW-0862">Zinc</keyword>
<dbReference type="EMBL" id="VHSG01000002">
    <property type="protein sequence ID" value="TQV86075.1"/>
    <property type="molecule type" value="Genomic_DNA"/>
</dbReference>
<dbReference type="GO" id="GO:0006508">
    <property type="term" value="P:proteolysis"/>
    <property type="evidence" value="ECO:0007669"/>
    <property type="project" value="UniProtKB-KW"/>
</dbReference>
<evidence type="ECO:0000313" key="8">
    <source>
        <dbReference type="Proteomes" id="UP000319732"/>
    </source>
</evidence>
<keyword evidence="5" id="KW-0732">Signal</keyword>
<evidence type="ECO:0000313" key="7">
    <source>
        <dbReference type="EMBL" id="TQV86075.1"/>
    </source>
</evidence>
<evidence type="ECO:0000256" key="3">
    <source>
        <dbReference type="ARBA" id="ARBA00022801"/>
    </source>
</evidence>
<dbReference type="Pfam" id="PF00413">
    <property type="entry name" value="Peptidase_M10"/>
    <property type="match status" value="1"/>
</dbReference>
<dbReference type="RefSeq" id="WP_142902227.1">
    <property type="nucleotide sequence ID" value="NZ_ML660087.1"/>
</dbReference>
<dbReference type="AlphaFoldDB" id="A0A545U9D0"/>
<feature type="signal peptide" evidence="5">
    <location>
        <begin position="1"/>
        <end position="26"/>
    </location>
</feature>
<proteinExistence type="predicted"/>
<dbReference type="SUPFAM" id="SSF55486">
    <property type="entry name" value="Metalloproteases ('zincins'), catalytic domain"/>
    <property type="match status" value="1"/>
</dbReference>
<sequence length="651" mass="68264">MKNYLKIIAGCSTGLVALALQLPSFAGGNLDTPNITGIEVNPTSGLIEFTPLVGIHWDKRCIPVNYTLDDTPANFETGTAAPPVPVAQLQAEIQASFEKWNAIPTSFIELNLVDVATVENTEGSLNFKNEINFRSGTNALAVSPSTSLLEDTTLVAGMDIDLDGDADVFDPAAEGINRCSDVDNDGDIEFPAGDYAAGTILDNDVFFAATILGTFGWVTEPDGTINTDIQAVAVHEFGHSHGLSHSLVNQISRVDGNGATMFPFVDVNDPDAEQALRDPAGDDIAWSSMSYPEGTDNSGIAALQPGDIPFGHVYSLITGSVSSVAPDGTSIPVAGANIFAENLLSGEVVVGAYSGLSTLSVGLGPTGTDSDAGLFLPGSVLNGEYMMPVPLGLYKIGMQALDGNPAAAGNISLTAIIGGIVGDLTFKEEFWNGRREGAFETKPSQFQPLFVYPGRIKSGVDFVTNVTQQLGTDISDAFQSNDALGGTIYAERFANADVKALLDAGAVLHTGLVLSDVSDASVPVIFDSAILATGSLNPDGSASIKLDRPLQKRSPFIGQDTDSSIFSFRSPKILSKWVNWVLSKNTNTDLFLLAKLPDGPFPGFNGFPPTVGVDTLGPLTGNSFISTDGGNTFTPFGANLAFELSFTPQPQ</sequence>
<evidence type="ECO:0000256" key="2">
    <source>
        <dbReference type="ARBA" id="ARBA00022723"/>
    </source>
</evidence>
<evidence type="ECO:0000256" key="5">
    <source>
        <dbReference type="SAM" id="SignalP"/>
    </source>
</evidence>
<keyword evidence="1" id="KW-0645">Protease</keyword>
<evidence type="ECO:0000256" key="4">
    <source>
        <dbReference type="ARBA" id="ARBA00022833"/>
    </source>
</evidence>
<dbReference type="Gene3D" id="3.40.390.10">
    <property type="entry name" value="Collagenase (Catalytic Domain)"/>
    <property type="match status" value="1"/>
</dbReference>
<feature type="domain" description="Peptidase M10 metallopeptidase" evidence="6">
    <location>
        <begin position="175"/>
        <end position="249"/>
    </location>
</feature>
<protein>
    <recommendedName>
        <fullName evidence="6">Peptidase M10 metallopeptidase domain-containing protein</fullName>
    </recommendedName>
</protein>
<dbReference type="GO" id="GO:0031012">
    <property type="term" value="C:extracellular matrix"/>
    <property type="evidence" value="ECO:0007669"/>
    <property type="project" value="InterPro"/>
</dbReference>
<dbReference type="OrthoDB" id="8481600at2"/>
<dbReference type="GO" id="GO:0008270">
    <property type="term" value="F:zinc ion binding"/>
    <property type="evidence" value="ECO:0007669"/>
    <property type="project" value="InterPro"/>
</dbReference>
<dbReference type="InterPro" id="IPR024079">
    <property type="entry name" value="MetalloPept_cat_dom_sf"/>
</dbReference>
<keyword evidence="8" id="KW-1185">Reference proteome</keyword>
<keyword evidence="2" id="KW-0479">Metal-binding</keyword>
<organism evidence="7 8">
    <name type="scientific">Exilibacterium tricleocarpae</name>
    <dbReference type="NCBI Taxonomy" id="2591008"/>
    <lineage>
        <taxon>Bacteria</taxon>
        <taxon>Pseudomonadati</taxon>
        <taxon>Pseudomonadota</taxon>
        <taxon>Gammaproteobacteria</taxon>
        <taxon>Cellvibrionales</taxon>
        <taxon>Cellvibrionaceae</taxon>
        <taxon>Exilibacterium</taxon>
    </lineage>
</organism>
<name>A0A545U9D0_9GAMM</name>
<evidence type="ECO:0000259" key="6">
    <source>
        <dbReference type="Pfam" id="PF00413"/>
    </source>
</evidence>
<dbReference type="InterPro" id="IPR001818">
    <property type="entry name" value="Pept_M10_metallopeptidase"/>
</dbReference>
<feature type="chain" id="PRO_5022229558" description="Peptidase M10 metallopeptidase domain-containing protein" evidence="5">
    <location>
        <begin position="27"/>
        <end position="651"/>
    </location>
</feature>
<reference evidence="7 8" key="1">
    <citation type="submission" date="2019-06" db="EMBL/GenBank/DDBJ databases">
        <title>Whole genome sequence for Cellvibrionaceae sp. R142.</title>
        <authorList>
            <person name="Wang G."/>
        </authorList>
    </citation>
    <scope>NUCLEOTIDE SEQUENCE [LARGE SCALE GENOMIC DNA]</scope>
    <source>
        <strain evidence="7 8">R142</strain>
    </source>
</reference>
<dbReference type="Proteomes" id="UP000319732">
    <property type="component" value="Unassembled WGS sequence"/>
</dbReference>
<accession>A0A545U9D0</accession>
<evidence type="ECO:0000256" key="1">
    <source>
        <dbReference type="ARBA" id="ARBA00022670"/>
    </source>
</evidence>
<dbReference type="GO" id="GO:0004222">
    <property type="term" value="F:metalloendopeptidase activity"/>
    <property type="evidence" value="ECO:0007669"/>
    <property type="project" value="InterPro"/>
</dbReference>
<comment type="caution">
    <text evidence="7">The sequence shown here is derived from an EMBL/GenBank/DDBJ whole genome shotgun (WGS) entry which is preliminary data.</text>
</comment>
<gene>
    <name evidence="7" type="ORF">FKG94_00505</name>
</gene>